<proteinExistence type="predicted"/>
<protein>
    <submittedName>
        <fullName evidence="1">Nickel ABC transporter, periplasmic nickel-binding protein NikA</fullName>
    </submittedName>
</protein>
<dbReference type="InterPro" id="IPR047751">
    <property type="entry name" value="MobA-like"/>
</dbReference>
<dbReference type="InterPro" id="IPR053842">
    <property type="entry name" value="NikA-like"/>
</dbReference>
<dbReference type="Pfam" id="PF21983">
    <property type="entry name" value="NikA-like"/>
    <property type="match status" value="1"/>
</dbReference>
<name>A0A6G7SN91_KLEPN</name>
<reference evidence="1" key="1">
    <citation type="submission" date="2020-02" db="EMBL/GenBank/DDBJ databases">
        <authorList>
            <person name="Qin S."/>
            <person name="Li L."/>
        </authorList>
    </citation>
    <scope>NUCLEOTIDE SEQUENCE</scope>
    <source>
        <strain evidence="1">KP18-3-8</strain>
        <plasmid evidence="1">pKP18-3-8-IncFII</plasmid>
    </source>
</reference>
<evidence type="ECO:0000313" key="1">
    <source>
        <dbReference type="EMBL" id="QIK04564.1"/>
    </source>
</evidence>
<accession>A0A6G7SN91</accession>
<dbReference type="GO" id="GO:0006355">
    <property type="term" value="P:regulation of DNA-templated transcription"/>
    <property type="evidence" value="ECO:0007669"/>
    <property type="project" value="InterPro"/>
</dbReference>
<dbReference type="NCBIfam" id="NF041264">
    <property type="entry name" value="MobA"/>
    <property type="match status" value="1"/>
</dbReference>
<dbReference type="GO" id="GO:0043565">
    <property type="term" value="F:sequence-specific DNA binding"/>
    <property type="evidence" value="ECO:0007669"/>
    <property type="project" value="UniProtKB-ARBA"/>
</dbReference>
<keyword evidence="1" id="KW-0614">Plasmid</keyword>
<sequence length="179" mass="20168">MPCMNINIPELAQRTPFVIWHTGCKFAKLIREVQKRDRICFVLPPPRWQQSKTPGQGEAPTPQTVLTVGLKGRFSVMSKSERRNRTATLPPVRCLPEERDEIRQKAEDAGLSIGAFMLRAALGRKIAPQTDHKLINELSRLGGLQKHLFKEGNGVGSKEYAEILQAIKAAIFRIEQKND</sequence>
<dbReference type="InterPro" id="IPR013321">
    <property type="entry name" value="Arc_rbn_hlx_hlx"/>
</dbReference>
<geneLocation type="plasmid" evidence="1">
    <name>pKP18-3-8-IncFII</name>
</geneLocation>
<organism evidence="1">
    <name type="scientific">Klebsiella pneumoniae</name>
    <dbReference type="NCBI Taxonomy" id="573"/>
    <lineage>
        <taxon>Bacteria</taxon>
        <taxon>Pseudomonadati</taxon>
        <taxon>Pseudomonadota</taxon>
        <taxon>Gammaproteobacteria</taxon>
        <taxon>Enterobacterales</taxon>
        <taxon>Enterobacteriaceae</taxon>
        <taxon>Klebsiella/Raoultella group</taxon>
        <taxon>Klebsiella</taxon>
        <taxon>Klebsiella pneumoniae complex</taxon>
    </lineage>
</organism>
<dbReference type="EMBL" id="MT035876">
    <property type="protein sequence ID" value="QIK04564.1"/>
    <property type="molecule type" value="Genomic_DNA"/>
</dbReference>
<dbReference type="AlphaFoldDB" id="A0A6G7SN91"/>
<dbReference type="Gene3D" id="1.10.1220.10">
    <property type="entry name" value="Met repressor-like"/>
    <property type="match status" value="1"/>
</dbReference>